<dbReference type="EMBL" id="CP046056">
    <property type="protein sequence ID" value="QQD23247.1"/>
    <property type="molecule type" value="Genomic_DNA"/>
</dbReference>
<evidence type="ECO:0000256" key="2">
    <source>
        <dbReference type="PROSITE-ProRule" id="PRU00335"/>
    </source>
</evidence>
<sequence>MQDTPVTASHRSQGRAYGGQSQQQRDAQRRQQFLQAGLQLFGTDGFRHTTVRSLCREAQLTDRYFYREFGSTEELLRAVYAHCMDDIKARVMAAFHQASPGGHIESIARQGLAAFFNAMQDARVARVCMLELEGVSADCDRFYHGYMRAFADMVMTLARTVHPHWNISDEEAALLGTGFIGAMRQVTTYWLQSGCAASVDTLVNTGLRMIMGMVRQLEAEAKD</sequence>
<dbReference type="SUPFAM" id="SSF46689">
    <property type="entry name" value="Homeodomain-like"/>
    <property type="match status" value="1"/>
</dbReference>
<feature type="domain" description="HTH tetR-type" evidence="4">
    <location>
        <begin position="27"/>
        <end position="87"/>
    </location>
</feature>
<dbReference type="PANTHER" id="PTHR43479">
    <property type="entry name" value="ACREF/ENVCD OPERON REPRESSOR-RELATED"/>
    <property type="match status" value="1"/>
</dbReference>
<evidence type="ECO:0000313" key="6">
    <source>
        <dbReference type="Proteomes" id="UP000596074"/>
    </source>
</evidence>
<feature type="compositionally biased region" description="Low complexity" evidence="3">
    <location>
        <begin position="20"/>
        <end position="29"/>
    </location>
</feature>
<dbReference type="AlphaFoldDB" id="A0A9X7YNN7"/>
<evidence type="ECO:0000259" key="4">
    <source>
        <dbReference type="PROSITE" id="PS50977"/>
    </source>
</evidence>
<feature type="region of interest" description="Disordered" evidence="3">
    <location>
        <begin position="1"/>
        <end position="29"/>
    </location>
</feature>
<feature type="compositionally biased region" description="Polar residues" evidence="3">
    <location>
        <begin position="1"/>
        <end position="11"/>
    </location>
</feature>
<evidence type="ECO:0000313" key="5">
    <source>
        <dbReference type="EMBL" id="QQD23247.1"/>
    </source>
</evidence>
<dbReference type="InterPro" id="IPR009057">
    <property type="entry name" value="Homeodomain-like_sf"/>
</dbReference>
<evidence type="ECO:0000256" key="1">
    <source>
        <dbReference type="ARBA" id="ARBA00023125"/>
    </source>
</evidence>
<dbReference type="Proteomes" id="UP000596074">
    <property type="component" value="Chromosome"/>
</dbReference>
<name>A0A9X7YNN7_9GAMM</name>
<evidence type="ECO:0000256" key="3">
    <source>
        <dbReference type="SAM" id="MobiDB-lite"/>
    </source>
</evidence>
<dbReference type="KEGG" id="vcw:GJQ55_01610"/>
<reference evidence="5 6" key="1">
    <citation type="submission" date="2019-11" db="EMBL/GenBank/DDBJ databases">
        <title>Venatorbacter sp. nov. a predator of Campylobacter and other Gram-negative bacteria.</title>
        <authorList>
            <person name="Saeedi A."/>
            <person name="Cummings N.J."/>
            <person name="Connerton I.F."/>
            <person name="Connerton P.L."/>
        </authorList>
    </citation>
    <scope>NUCLEOTIDE SEQUENCE [LARGE SCALE GENOMIC DNA]</scope>
    <source>
        <strain evidence="5">XL5</strain>
    </source>
</reference>
<dbReference type="Gene3D" id="1.10.357.10">
    <property type="entry name" value="Tetracycline Repressor, domain 2"/>
    <property type="match status" value="1"/>
</dbReference>
<dbReference type="InterPro" id="IPR050624">
    <property type="entry name" value="HTH-type_Tx_Regulator"/>
</dbReference>
<dbReference type="RefSeq" id="WP_228345761.1">
    <property type="nucleotide sequence ID" value="NZ_CP046056.1"/>
</dbReference>
<dbReference type="GO" id="GO:0003677">
    <property type="term" value="F:DNA binding"/>
    <property type="evidence" value="ECO:0007669"/>
    <property type="project" value="UniProtKB-UniRule"/>
</dbReference>
<keyword evidence="1 2" id="KW-0238">DNA-binding</keyword>
<feature type="DNA-binding region" description="H-T-H motif" evidence="2">
    <location>
        <begin position="50"/>
        <end position="69"/>
    </location>
</feature>
<dbReference type="InterPro" id="IPR001647">
    <property type="entry name" value="HTH_TetR"/>
</dbReference>
<keyword evidence="6" id="KW-1185">Reference proteome</keyword>
<organism evidence="5 6">
    <name type="scientific">Venatoribacter cucullus</name>
    <dbReference type="NCBI Taxonomy" id="2661630"/>
    <lineage>
        <taxon>Bacteria</taxon>
        <taxon>Pseudomonadati</taxon>
        <taxon>Pseudomonadota</taxon>
        <taxon>Gammaproteobacteria</taxon>
        <taxon>Oceanospirillales</taxon>
        <taxon>Oceanospirillaceae</taxon>
        <taxon>Venatoribacter</taxon>
    </lineage>
</organism>
<protein>
    <submittedName>
        <fullName evidence="5">TetR family transcriptional regulator</fullName>
    </submittedName>
</protein>
<dbReference type="Pfam" id="PF00440">
    <property type="entry name" value="TetR_N"/>
    <property type="match status" value="1"/>
</dbReference>
<dbReference type="PROSITE" id="PS50977">
    <property type="entry name" value="HTH_TETR_2"/>
    <property type="match status" value="1"/>
</dbReference>
<gene>
    <name evidence="5" type="ORF">GJQ55_01610</name>
</gene>
<proteinExistence type="predicted"/>
<dbReference type="PANTHER" id="PTHR43479:SF11">
    <property type="entry name" value="ACREF_ENVCD OPERON REPRESSOR-RELATED"/>
    <property type="match status" value="1"/>
</dbReference>
<accession>A0A9X7YNN7</accession>